<dbReference type="AlphaFoldDB" id="A0A6L8MT07"/>
<name>A0A6L8MT07_9BURK</name>
<protein>
    <submittedName>
        <fullName evidence="2">Uncharacterized protein</fullName>
    </submittedName>
</protein>
<dbReference type="Gene3D" id="1.20.1290.10">
    <property type="entry name" value="AhpD-like"/>
    <property type="match status" value="1"/>
</dbReference>
<dbReference type="EMBL" id="WWCP01000053">
    <property type="protein sequence ID" value="MYM85195.1"/>
    <property type="molecule type" value="Genomic_DNA"/>
</dbReference>
<gene>
    <name evidence="2" type="ORF">GTP44_25045</name>
</gene>
<dbReference type="Proteomes" id="UP000474565">
    <property type="component" value="Unassembled WGS sequence"/>
</dbReference>
<evidence type="ECO:0000313" key="2">
    <source>
        <dbReference type="EMBL" id="MYM85195.1"/>
    </source>
</evidence>
<sequence>MLGKSGWARARRRAGSWCSGRSNGGGGWREAPCFRALARAVLNWTEAVTTLPHKQPNDDDFAQLKEHFTDNAMAEPPLGARRRAGQDYFAARHARHAREHASEIRGSFQRGLKTRSGDLSSSALR</sequence>
<proteinExistence type="predicted"/>
<organism evidence="2 3">
    <name type="scientific">Duganella lactea</name>
    <dbReference type="NCBI Taxonomy" id="2692173"/>
    <lineage>
        <taxon>Bacteria</taxon>
        <taxon>Pseudomonadati</taxon>
        <taxon>Pseudomonadota</taxon>
        <taxon>Betaproteobacteria</taxon>
        <taxon>Burkholderiales</taxon>
        <taxon>Oxalobacteraceae</taxon>
        <taxon>Telluria group</taxon>
        <taxon>Duganella</taxon>
    </lineage>
</organism>
<comment type="caution">
    <text evidence="2">The sequence shown here is derived from an EMBL/GenBank/DDBJ whole genome shotgun (WGS) entry which is preliminary data.</text>
</comment>
<feature type="region of interest" description="Disordered" evidence="1">
    <location>
        <begin position="91"/>
        <end position="125"/>
    </location>
</feature>
<dbReference type="SUPFAM" id="SSF69118">
    <property type="entry name" value="AhpD-like"/>
    <property type="match status" value="1"/>
</dbReference>
<evidence type="ECO:0000256" key="1">
    <source>
        <dbReference type="SAM" id="MobiDB-lite"/>
    </source>
</evidence>
<evidence type="ECO:0000313" key="3">
    <source>
        <dbReference type="Proteomes" id="UP000474565"/>
    </source>
</evidence>
<dbReference type="InterPro" id="IPR029032">
    <property type="entry name" value="AhpD-like"/>
</dbReference>
<reference evidence="2 3" key="1">
    <citation type="submission" date="2019-12" db="EMBL/GenBank/DDBJ databases">
        <title>Novel species isolated from a subtropical stream in China.</title>
        <authorList>
            <person name="Lu H."/>
        </authorList>
    </citation>
    <scope>NUCLEOTIDE SEQUENCE [LARGE SCALE GENOMIC DNA]</scope>
    <source>
        <strain evidence="2 3">FT50W</strain>
    </source>
</reference>
<accession>A0A6L8MT07</accession>
<dbReference type="RefSeq" id="WP_161021537.1">
    <property type="nucleotide sequence ID" value="NZ_WWCP01000053.1"/>
</dbReference>